<sequence>MVVRHDPGSTESVKAKEELIFHCRSRHFRASGLFSQHAAADEHKFQRFLTADIALAVTVYAPTTFPPSSLLLFKQESNGMHNLIATGHLLLVDPNRMVSKRVVLSDHPFKICTKMAVVCYMFFNREDVQWFKPEPLGTHGHMKCCFDRMLKSKNTELMNLYKRVFPKWTYDPSVPESAPWVNSEIYSTVPQVGME</sequence>
<evidence type="ECO:0000259" key="3">
    <source>
        <dbReference type="SMART" id="SM01362"/>
    </source>
</evidence>
<comment type="function">
    <text evidence="1">Required during maturation of the 40S ribosomal subunit in the nucleolus.</text>
</comment>
<dbReference type="InParanoid" id="A0A2I3HD67"/>
<dbReference type="OMA" id="ICTKMAV"/>
<dbReference type="Pfam" id="PF04950">
    <property type="entry name" value="RIBIOP_C"/>
    <property type="match status" value="1"/>
</dbReference>
<dbReference type="AlphaFoldDB" id="A0A2I3HD67"/>
<dbReference type="Proteomes" id="UP000001073">
    <property type="component" value="Chromosome 18"/>
</dbReference>
<proteinExistence type="predicted"/>
<dbReference type="STRING" id="61853.ENSNLEP00000041440"/>
<dbReference type="GO" id="GO:0003924">
    <property type="term" value="F:GTPase activity"/>
    <property type="evidence" value="ECO:0007669"/>
    <property type="project" value="TreeGrafter"/>
</dbReference>
<keyword evidence="5" id="KW-1185">Reference proteome</keyword>
<evidence type="ECO:0000256" key="1">
    <source>
        <dbReference type="ARBA" id="ARBA00037087"/>
    </source>
</evidence>
<dbReference type="PANTHER" id="PTHR12858">
    <property type="entry name" value="RIBOSOME BIOGENESIS PROTEIN"/>
    <property type="match status" value="1"/>
</dbReference>
<name>A0A2I3HD67_NOMLE</name>
<reference evidence="4" key="2">
    <citation type="submission" date="2025-08" db="UniProtKB">
        <authorList>
            <consortium name="Ensembl"/>
        </authorList>
    </citation>
    <scope>IDENTIFICATION</scope>
</reference>
<reference evidence="4" key="3">
    <citation type="submission" date="2025-09" db="UniProtKB">
        <authorList>
            <consortium name="Ensembl"/>
        </authorList>
    </citation>
    <scope>IDENTIFICATION</scope>
</reference>
<evidence type="ECO:0000313" key="4">
    <source>
        <dbReference type="Ensembl" id="ENSNLEP00000041440.1"/>
    </source>
</evidence>
<dbReference type="InterPro" id="IPR007034">
    <property type="entry name" value="BMS1_TSR1_C"/>
</dbReference>
<dbReference type="GO" id="GO:0034511">
    <property type="term" value="F:U3 snoRNA binding"/>
    <property type="evidence" value="ECO:0007669"/>
    <property type="project" value="TreeGrafter"/>
</dbReference>
<dbReference type="Ensembl" id="ENSNLET00000050507.1">
    <property type="protein sequence ID" value="ENSNLEP00000041440.1"/>
    <property type="gene ID" value="ENSNLEG00000032427.1"/>
</dbReference>
<evidence type="ECO:0000313" key="5">
    <source>
        <dbReference type="Proteomes" id="UP000001073"/>
    </source>
</evidence>
<dbReference type="EMBL" id="ADFV01030790">
    <property type="status" value="NOT_ANNOTATED_CDS"/>
    <property type="molecule type" value="Genomic_DNA"/>
</dbReference>
<feature type="domain" description="Ribosome biogenesis protein BMS1/TSR1 C-terminal" evidence="3">
    <location>
        <begin position="1"/>
        <end position="164"/>
    </location>
</feature>
<dbReference type="GO" id="GO:0030688">
    <property type="term" value="C:preribosome, small subunit precursor"/>
    <property type="evidence" value="ECO:0007669"/>
    <property type="project" value="TreeGrafter"/>
</dbReference>
<evidence type="ECO:0000256" key="2">
    <source>
        <dbReference type="ARBA" id="ARBA00040070"/>
    </source>
</evidence>
<dbReference type="InterPro" id="IPR039761">
    <property type="entry name" value="Bms1/Tsr1"/>
</dbReference>
<protein>
    <recommendedName>
        <fullName evidence="2">Pre-rRNA-processing protein TSR1 homolog</fullName>
    </recommendedName>
</protein>
<dbReference type="GO" id="GO:0000479">
    <property type="term" value="P:endonucleolytic cleavage of tricistronic rRNA transcript (SSU-rRNA, 5.8S rRNA, LSU-rRNA)"/>
    <property type="evidence" value="ECO:0007669"/>
    <property type="project" value="TreeGrafter"/>
</dbReference>
<dbReference type="PANTHER" id="PTHR12858:SF1">
    <property type="entry name" value="PRE-RRNA-PROCESSING PROTEIN TSR1 HOMOLOG"/>
    <property type="match status" value="1"/>
</dbReference>
<organism evidence="4 5">
    <name type="scientific">Nomascus leucogenys</name>
    <name type="common">Northern white-cheeked gibbon</name>
    <name type="synonym">Hylobates leucogenys</name>
    <dbReference type="NCBI Taxonomy" id="61853"/>
    <lineage>
        <taxon>Eukaryota</taxon>
        <taxon>Metazoa</taxon>
        <taxon>Chordata</taxon>
        <taxon>Craniata</taxon>
        <taxon>Vertebrata</taxon>
        <taxon>Euteleostomi</taxon>
        <taxon>Mammalia</taxon>
        <taxon>Eutheria</taxon>
        <taxon>Euarchontoglires</taxon>
        <taxon>Primates</taxon>
        <taxon>Haplorrhini</taxon>
        <taxon>Catarrhini</taxon>
        <taxon>Hylobatidae</taxon>
        <taxon>Nomascus</taxon>
    </lineage>
</organism>
<dbReference type="GO" id="GO:0000462">
    <property type="term" value="P:maturation of SSU-rRNA from tricistronic rRNA transcript (SSU-rRNA, 5.8S rRNA, LSU-rRNA)"/>
    <property type="evidence" value="ECO:0007669"/>
    <property type="project" value="TreeGrafter"/>
</dbReference>
<dbReference type="GO" id="GO:0005525">
    <property type="term" value="F:GTP binding"/>
    <property type="evidence" value="ECO:0007669"/>
    <property type="project" value="TreeGrafter"/>
</dbReference>
<dbReference type="SMART" id="SM01362">
    <property type="entry name" value="DUF663"/>
    <property type="match status" value="1"/>
</dbReference>
<reference evidence="4 5" key="1">
    <citation type="submission" date="2012-10" db="EMBL/GenBank/DDBJ databases">
        <authorList>
            <consortium name="Gibbon Genome Sequencing Consortium"/>
        </authorList>
    </citation>
    <scope>NUCLEOTIDE SEQUENCE [LARGE SCALE GENOMIC DNA]</scope>
</reference>
<accession>A0A2I3HD67</accession>
<dbReference type="GeneTree" id="ENSGT00940000153195"/>